<name>A0A2I1FYB8_9GLOM</name>
<organism evidence="1 2">
    <name type="scientific">Rhizophagus irregularis</name>
    <dbReference type="NCBI Taxonomy" id="588596"/>
    <lineage>
        <taxon>Eukaryota</taxon>
        <taxon>Fungi</taxon>
        <taxon>Fungi incertae sedis</taxon>
        <taxon>Mucoromycota</taxon>
        <taxon>Glomeromycotina</taxon>
        <taxon>Glomeromycetes</taxon>
        <taxon>Glomerales</taxon>
        <taxon>Glomeraceae</taxon>
        <taxon>Rhizophagus</taxon>
    </lineage>
</organism>
<protein>
    <submittedName>
        <fullName evidence="1">Uncharacterized protein</fullName>
    </submittedName>
</protein>
<dbReference type="OrthoDB" id="2382295at2759"/>
<sequence length="155" mass="17996">MLSKFEEAQAHELYFEIDEGMMKIENKFQFNSLVKRTEGKNGMRFLPEFIKGKKPYSELQTFNLDELPKHTPNDEQKFFVGTIQQTLDAFKNAANVNEATSREYISIFMKTSVKHIQIFTNSSAQLFVKNNLNGSHGYDPVDYLATLQCWLTKPR</sequence>
<evidence type="ECO:0000313" key="1">
    <source>
        <dbReference type="EMBL" id="PKY39380.1"/>
    </source>
</evidence>
<dbReference type="EMBL" id="LLXI01000061">
    <property type="protein sequence ID" value="PKY39380.1"/>
    <property type="molecule type" value="Genomic_DNA"/>
</dbReference>
<dbReference type="Proteomes" id="UP000234323">
    <property type="component" value="Unassembled WGS sequence"/>
</dbReference>
<comment type="caution">
    <text evidence="1">The sequence shown here is derived from an EMBL/GenBank/DDBJ whole genome shotgun (WGS) entry which is preliminary data.</text>
</comment>
<gene>
    <name evidence="1" type="ORF">RhiirA4_452557</name>
</gene>
<proteinExistence type="predicted"/>
<accession>A0A2I1FYB8</accession>
<reference evidence="1 2" key="1">
    <citation type="submission" date="2015-10" db="EMBL/GenBank/DDBJ databases">
        <title>Genome analyses suggest a sexual origin of heterokaryosis in a supposedly ancient asexual fungus.</title>
        <authorList>
            <person name="Ropars J."/>
            <person name="Sedzielewska K."/>
            <person name="Noel J."/>
            <person name="Charron P."/>
            <person name="Farinelli L."/>
            <person name="Marton T."/>
            <person name="Kruger M."/>
            <person name="Pelin A."/>
            <person name="Brachmann A."/>
            <person name="Corradi N."/>
        </authorList>
    </citation>
    <scope>NUCLEOTIDE SEQUENCE [LARGE SCALE GENOMIC DNA]</scope>
    <source>
        <strain evidence="1 2">A4</strain>
    </source>
</reference>
<dbReference type="AlphaFoldDB" id="A0A2I1FYB8"/>
<evidence type="ECO:0000313" key="2">
    <source>
        <dbReference type="Proteomes" id="UP000234323"/>
    </source>
</evidence>
<keyword evidence="2" id="KW-1185">Reference proteome</keyword>